<dbReference type="InterPro" id="IPR001932">
    <property type="entry name" value="PPM-type_phosphatase-like_dom"/>
</dbReference>
<gene>
    <name evidence="4" type="ORF">FHR36_004487</name>
</gene>
<keyword evidence="1" id="KW-0378">Hydrolase</keyword>
<dbReference type="RefSeq" id="WP_253799946.1">
    <property type="nucleotide sequence ID" value="NZ_BAAAUB010000094.1"/>
</dbReference>
<proteinExistence type="predicted"/>
<evidence type="ECO:0000259" key="3">
    <source>
        <dbReference type="SMART" id="SM00331"/>
    </source>
</evidence>
<dbReference type="SUPFAM" id="SSF81606">
    <property type="entry name" value="PP2C-like"/>
    <property type="match status" value="1"/>
</dbReference>
<dbReference type="SMART" id="SM00331">
    <property type="entry name" value="PP2C_SIG"/>
    <property type="match status" value="1"/>
</dbReference>
<keyword evidence="2" id="KW-0472">Membrane</keyword>
<dbReference type="Gene3D" id="3.60.40.10">
    <property type="entry name" value="PPM-type phosphatase domain"/>
    <property type="match status" value="1"/>
</dbReference>
<dbReference type="EMBL" id="JAMZDX010000004">
    <property type="protein sequence ID" value="MCP2311324.1"/>
    <property type="molecule type" value="Genomic_DNA"/>
</dbReference>
<sequence>MNIERRPAGERLWGRTSALVLVPVALVVVLTMVILESPASTRLGPLLVIAPALTPSFAGARVTAMIGALTVAAGVLIAALRGGVTDGDHPAQLIALAAVSVMIVLFTAVRDRRSRQLARAQSVAEAAQRALLRPIPEQIGPLQIATVYLAAEYEAQIGGDLYTATRTGSGARMIIGDVRGKGLAAVGESALLLSAFRLIAAQHATLADLARTLDGNVSRYLLDFAQTDRETAEHFVTALFLDIPDDAPSARLTNCGHPPPLLLRHDSVVSLDGTGAAPPLGLGALVADDYPEDAFRFEIGDTLLLYTDGVVEARDRAGAFYPLTERVARWTGSTPEALVNHIRRDLLAHAGGRLGDDAALVAVRRAAGEPGHGLHGLHGLL</sequence>
<evidence type="ECO:0000313" key="5">
    <source>
        <dbReference type="Proteomes" id="UP001206483"/>
    </source>
</evidence>
<keyword evidence="2" id="KW-1133">Transmembrane helix</keyword>
<keyword evidence="5" id="KW-1185">Reference proteome</keyword>
<evidence type="ECO:0000256" key="2">
    <source>
        <dbReference type="SAM" id="Phobius"/>
    </source>
</evidence>
<feature type="transmembrane region" description="Helical" evidence="2">
    <location>
        <begin position="12"/>
        <end position="35"/>
    </location>
</feature>
<keyword evidence="2" id="KW-0812">Transmembrane</keyword>
<dbReference type="InterPro" id="IPR052016">
    <property type="entry name" value="Bact_Sigma-Reg"/>
</dbReference>
<protein>
    <submittedName>
        <fullName evidence="4">Serine phosphatase RsbU (Regulator of sigma subunit)</fullName>
    </submittedName>
</protein>
<dbReference type="InterPro" id="IPR036457">
    <property type="entry name" value="PPM-type-like_dom_sf"/>
</dbReference>
<dbReference type="Proteomes" id="UP001206483">
    <property type="component" value="Unassembled WGS sequence"/>
</dbReference>
<feature type="transmembrane region" description="Helical" evidence="2">
    <location>
        <begin position="90"/>
        <end position="109"/>
    </location>
</feature>
<dbReference type="Pfam" id="PF07228">
    <property type="entry name" value="SpoIIE"/>
    <property type="match status" value="1"/>
</dbReference>
<organism evidence="4 5">
    <name type="scientific">Kitasatospora paracochleata</name>
    <dbReference type="NCBI Taxonomy" id="58354"/>
    <lineage>
        <taxon>Bacteria</taxon>
        <taxon>Bacillati</taxon>
        <taxon>Actinomycetota</taxon>
        <taxon>Actinomycetes</taxon>
        <taxon>Kitasatosporales</taxon>
        <taxon>Streptomycetaceae</taxon>
        <taxon>Kitasatospora</taxon>
    </lineage>
</organism>
<name>A0ABT1J2E1_9ACTN</name>
<feature type="domain" description="PPM-type phosphatase" evidence="3">
    <location>
        <begin position="142"/>
        <end position="365"/>
    </location>
</feature>
<accession>A0ABT1J2E1</accession>
<feature type="transmembrane region" description="Helical" evidence="2">
    <location>
        <begin position="65"/>
        <end position="84"/>
    </location>
</feature>
<reference evidence="4 5" key="1">
    <citation type="submission" date="2022-06" db="EMBL/GenBank/DDBJ databases">
        <title>Sequencing the genomes of 1000 actinobacteria strains.</title>
        <authorList>
            <person name="Klenk H.-P."/>
        </authorList>
    </citation>
    <scope>NUCLEOTIDE SEQUENCE [LARGE SCALE GENOMIC DNA]</scope>
    <source>
        <strain evidence="4 5">DSM 41656</strain>
    </source>
</reference>
<dbReference type="PANTHER" id="PTHR43156:SF2">
    <property type="entry name" value="STAGE II SPORULATION PROTEIN E"/>
    <property type="match status" value="1"/>
</dbReference>
<dbReference type="PANTHER" id="PTHR43156">
    <property type="entry name" value="STAGE II SPORULATION PROTEIN E-RELATED"/>
    <property type="match status" value="1"/>
</dbReference>
<comment type="caution">
    <text evidence="4">The sequence shown here is derived from an EMBL/GenBank/DDBJ whole genome shotgun (WGS) entry which is preliminary data.</text>
</comment>
<evidence type="ECO:0000313" key="4">
    <source>
        <dbReference type="EMBL" id="MCP2311324.1"/>
    </source>
</evidence>
<evidence type="ECO:0000256" key="1">
    <source>
        <dbReference type="ARBA" id="ARBA00022801"/>
    </source>
</evidence>